<dbReference type="EC" id="3.2.1.1" evidence="6 14"/>
<dbReference type="STRING" id="53326.A0A016T277"/>
<evidence type="ECO:0000259" key="16">
    <source>
        <dbReference type="SMART" id="SM00642"/>
    </source>
</evidence>
<evidence type="ECO:0000256" key="2">
    <source>
        <dbReference type="ARBA" id="ARBA00001913"/>
    </source>
</evidence>
<comment type="caution">
    <text evidence="17">The sequence shown here is derived from an EMBL/GenBank/DDBJ whole genome shotgun (WGS) entry which is preliminary data.</text>
</comment>
<keyword evidence="11 14" id="KW-0119">Carbohydrate metabolism</keyword>
<dbReference type="InterPro" id="IPR017853">
    <property type="entry name" value="GH"/>
</dbReference>
<evidence type="ECO:0000256" key="4">
    <source>
        <dbReference type="ARBA" id="ARBA00008061"/>
    </source>
</evidence>
<evidence type="ECO:0000259" key="15">
    <source>
        <dbReference type="SMART" id="SM00632"/>
    </source>
</evidence>
<dbReference type="CDD" id="cd11317">
    <property type="entry name" value="AmyAc_bac_euk_AmyA"/>
    <property type="match status" value="1"/>
</dbReference>
<keyword evidence="18" id="KW-1185">Reference proteome</keyword>
<comment type="cofactor">
    <cofactor evidence="3">
        <name>chloride</name>
        <dbReference type="ChEBI" id="CHEBI:17996"/>
    </cofactor>
</comment>
<evidence type="ECO:0000256" key="3">
    <source>
        <dbReference type="ARBA" id="ARBA00001923"/>
    </source>
</evidence>
<dbReference type="Pfam" id="PF02806">
    <property type="entry name" value="Alpha-amylase_C"/>
    <property type="match status" value="1"/>
</dbReference>
<name>A0A016T277_9BILA</name>
<sequence>MALFSIAEVRAEAGKNAVMEQRETRRKTGNEGAVFHAFTARTSFPLRIVLYAMRRNSSSWRFEPWKTRTGLDTPRRVHDISSIFSAGMGTLIYLLPCLVLASAYNYYWYDYPQTLPNRQTMVHLFEWKWLDIAEECENFLQYYGYGAVQISPPNEHIFFALNNDVPWYVRYQPVSYRLISRSGDEGDFKAMVDRCNKVGVRIIVDVVMNHMVGVSQKSGVDGKSGSAGSTFDGTDGVEQFPVVPYTKADFNDYRCHGDIQGSDYQNSAERVKNCRLVGLLDLDQSKPEVRQKLVTYLDQLIDYGVAGFRCDASKHMWPGDLMAILNATKNLREDIFGPNKRPFVVHEVIDRGGEAVKCADYLGIGRYTNFNFGAAVSSAAKGSSDWKLLSKLGPGYGYGNNEDHEVLNFIDNHDNQRDTNPYVVTYKDGDRYRLAVAYMLAWPYGYPRVMSSFYFNAHDQGPPNEGAASDYETKSPTFNKDQTCNEASGWVCEHRWPTIREMTKFRSAVQGAAATQIFTDNQRIAFARERKGFFALNGNDRSWSKFFTTTMPAGAYCDQYAGSLQGGKCTGQTILVKDDGSAYLEIGSKQAVAFSIASRIGGPPPPDEEPEGYSKTVILIKKATQQGQNLFIRGGTSHANNGVCAIGPYKQPTDKCAIPMVHNTTVPFGFAEYLSWSQGDYYLDFEGAEANQGTLDGQVPFGTPLAYSTNNTADYEYQPYNKYGVGYWLVQLRVDCSKTEKGWFELKGYLTPSTGWEPDINQGKCTGSVGGSAPFQSINHIAKCGAVNVFTWGSSDCIIDPV</sequence>
<evidence type="ECO:0000256" key="8">
    <source>
        <dbReference type="ARBA" id="ARBA00022801"/>
    </source>
</evidence>
<evidence type="ECO:0000256" key="11">
    <source>
        <dbReference type="ARBA" id="ARBA00023277"/>
    </source>
</evidence>
<feature type="domain" description="Glycosyl hydrolase family 13 catalytic" evidence="16">
    <location>
        <begin position="119"/>
        <end position="506"/>
    </location>
</feature>
<dbReference type="Gene3D" id="3.20.20.80">
    <property type="entry name" value="Glycosidases"/>
    <property type="match status" value="1"/>
</dbReference>
<dbReference type="SMART" id="SM00632">
    <property type="entry name" value="Aamy_C"/>
    <property type="match status" value="1"/>
</dbReference>
<comment type="cofactor">
    <cofactor evidence="2">
        <name>Ca(2+)</name>
        <dbReference type="ChEBI" id="CHEBI:29108"/>
    </cofactor>
</comment>
<comment type="catalytic activity">
    <reaction evidence="1 14">
        <text>Endohydrolysis of (1-&gt;4)-alpha-D-glucosidic linkages in polysaccharides containing three or more (1-&gt;4)-alpha-linked D-glucose units.</text>
        <dbReference type="EC" id="3.2.1.1"/>
    </reaction>
</comment>
<proteinExistence type="inferred from homology"/>
<dbReference type="InterPro" id="IPR013780">
    <property type="entry name" value="Glyco_hydro_b"/>
</dbReference>
<reference evidence="18" key="1">
    <citation type="journal article" date="2015" name="Nat. Genet.">
        <title>The genome and transcriptome of the zoonotic hookworm Ancylostoma ceylanicum identify infection-specific gene families.</title>
        <authorList>
            <person name="Schwarz E.M."/>
            <person name="Hu Y."/>
            <person name="Antoshechkin I."/>
            <person name="Miller M.M."/>
            <person name="Sternberg P.W."/>
            <person name="Aroian R.V."/>
        </authorList>
    </citation>
    <scope>NUCLEOTIDE SEQUENCE</scope>
    <source>
        <strain evidence="18">HY135</strain>
    </source>
</reference>
<dbReference type="SUPFAM" id="SSF51011">
    <property type="entry name" value="Glycosyl hydrolase domain"/>
    <property type="match status" value="1"/>
</dbReference>
<dbReference type="InterPro" id="IPR006046">
    <property type="entry name" value="Alpha_amylase"/>
</dbReference>
<dbReference type="EMBL" id="JARK01001483">
    <property type="protein sequence ID" value="EYB96731.1"/>
    <property type="molecule type" value="Genomic_DNA"/>
</dbReference>
<keyword evidence="9" id="KW-0106">Calcium</keyword>
<evidence type="ECO:0000256" key="5">
    <source>
        <dbReference type="ARBA" id="ARBA00011245"/>
    </source>
</evidence>
<keyword evidence="10" id="KW-0868">Chloride</keyword>
<dbReference type="PANTHER" id="PTHR43447">
    <property type="entry name" value="ALPHA-AMYLASE"/>
    <property type="match status" value="1"/>
</dbReference>
<dbReference type="Proteomes" id="UP000024635">
    <property type="component" value="Unassembled WGS sequence"/>
</dbReference>
<dbReference type="InterPro" id="IPR006047">
    <property type="entry name" value="GH13_cat_dom"/>
</dbReference>
<dbReference type="GO" id="GO:0004556">
    <property type="term" value="F:alpha-amylase activity"/>
    <property type="evidence" value="ECO:0007669"/>
    <property type="project" value="UniProtKB-UniRule"/>
</dbReference>
<evidence type="ECO:0000256" key="9">
    <source>
        <dbReference type="ARBA" id="ARBA00022837"/>
    </source>
</evidence>
<gene>
    <name evidence="17" type="primary">Acey_s0147.g2579</name>
    <name evidence="17" type="synonym">Acey-C50B6.7</name>
    <name evidence="17" type="ORF">Y032_0147g2579</name>
</gene>
<evidence type="ECO:0000256" key="14">
    <source>
        <dbReference type="RuleBase" id="RU361134"/>
    </source>
</evidence>
<evidence type="ECO:0000256" key="10">
    <source>
        <dbReference type="ARBA" id="ARBA00023214"/>
    </source>
</evidence>
<dbReference type="InterPro" id="IPR031319">
    <property type="entry name" value="A-amylase_C"/>
</dbReference>
<dbReference type="GO" id="GO:0046872">
    <property type="term" value="F:metal ion binding"/>
    <property type="evidence" value="ECO:0007669"/>
    <property type="project" value="UniProtKB-KW"/>
</dbReference>
<evidence type="ECO:0000256" key="13">
    <source>
        <dbReference type="RuleBase" id="RU003615"/>
    </source>
</evidence>
<keyword evidence="7" id="KW-0479">Metal-binding</keyword>
<evidence type="ECO:0000256" key="6">
    <source>
        <dbReference type="ARBA" id="ARBA00012595"/>
    </source>
</evidence>
<dbReference type="OrthoDB" id="550577at2759"/>
<dbReference type="InterPro" id="IPR006048">
    <property type="entry name" value="A-amylase/branching_C"/>
</dbReference>
<evidence type="ECO:0000256" key="12">
    <source>
        <dbReference type="ARBA" id="ARBA00023295"/>
    </source>
</evidence>
<dbReference type="SMART" id="SM00642">
    <property type="entry name" value="Aamy"/>
    <property type="match status" value="1"/>
</dbReference>
<dbReference type="Gene3D" id="2.60.40.1180">
    <property type="entry name" value="Golgi alpha-mannosidase II"/>
    <property type="match status" value="1"/>
</dbReference>
<comment type="subunit">
    <text evidence="5">Monomer.</text>
</comment>
<dbReference type="AlphaFoldDB" id="A0A016T277"/>
<evidence type="ECO:0000313" key="18">
    <source>
        <dbReference type="Proteomes" id="UP000024635"/>
    </source>
</evidence>
<keyword evidence="8 14" id="KW-0378">Hydrolase</keyword>
<comment type="similarity">
    <text evidence="4 13">Belongs to the glycosyl hydrolase 13 family.</text>
</comment>
<keyword evidence="12 14" id="KW-0326">Glycosidase</keyword>
<organism evidence="17 18">
    <name type="scientific">Ancylostoma ceylanicum</name>
    <dbReference type="NCBI Taxonomy" id="53326"/>
    <lineage>
        <taxon>Eukaryota</taxon>
        <taxon>Metazoa</taxon>
        <taxon>Ecdysozoa</taxon>
        <taxon>Nematoda</taxon>
        <taxon>Chromadorea</taxon>
        <taxon>Rhabditida</taxon>
        <taxon>Rhabditina</taxon>
        <taxon>Rhabditomorpha</taxon>
        <taxon>Strongyloidea</taxon>
        <taxon>Ancylostomatidae</taxon>
        <taxon>Ancylostomatinae</taxon>
        <taxon>Ancylostoma</taxon>
    </lineage>
</organism>
<evidence type="ECO:0000313" key="17">
    <source>
        <dbReference type="EMBL" id="EYB96731.1"/>
    </source>
</evidence>
<dbReference type="PRINTS" id="PR00110">
    <property type="entry name" value="ALPHAAMYLASE"/>
</dbReference>
<evidence type="ECO:0000256" key="7">
    <source>
        <dbReference type="ARBA" id="ARBA00022723"/>
    </source>
</evidence>
<dbReference type="GO" id="GO:0005975">
    <property type="term" value="P:carbohydrate metabolic process"/>
    <property type="evidence" value="ECO:0007669"/>
    <property type="project" value="InterPro"/>
</dbReference>
<evidence type="ECO:0000256" key="1">
    <source>
        <dbReference type="ARBA" id="ARBA00000548"/>
    </source>
</evidence>
<feature type="domain" description="Alpha-amylase C-terminal" evidence="15">
    <location>
        <begin position="515"/>
        <end position="599"/>
    </location>
</feature>
<dbReference type="SUPFAM" id="SSF51445">
    <property type="entry name" value="(Trans)glycosidases"/>
    <property type="match status" value="1"/>
</dbReference>
<dbReference type="Pfam" id="PF00128">
    <property type="entry name" value="Alpha-amylase"/>
    <property type="match status" value="1"/>
</dbReference>
<protein>
    <recommendedName>
        <fullName evidence="6 14">Alpha-amylase</fullName>
        <ecNumber evidence="6 14">3.2.1.1</ecNumber>
    </recommendedName>
</protein>
<accession>A0A016T277</accession>